<dbReference type="AlphaFoldDB" id="A1C882"/>
<dbReference type="GeneID" id="4708048"/>
<dbReference type="RefSeq" id="XP_001276029.1">
    <property type="nucleotide sequence ID" value="XM_001276028.1"/>
</dbReference>
<evidence type="ECO:0000256" key="1">
    <source>
        <dbReference type="SAM" id="MobiDB-lite"/>
    </source>
</evidence>
<dbReference type="Proteomes" id="UP000006701">
    <property type="component" value="Unassembled WGS sequence"/>
</dbReference>
<sequence>MAVETVTVYSTKPDLAETDVSYGAYEADASIDYNVRITPHLRDETSRATKDQASEDTRYGRGFDYDYEAMGLGQSEDTGTPFEAIFDDNPWDMIDGT</sequence>
<reference evidence="2 3" key="1">
    <citation type="journal article" date="2008" name="PLoS Genet.">
        <title>Genomic islands in the pathogenic filamentous fungus Aspergillus fumigatus.</title>
        <authorList>
            <person name="Fedorova N.D."/>
            <person name="Khaldi N."/>
            <person name="Joardar V.S."/>
            <person name="Maiti R."/>
            <person name="Amedeo P."/>
            <person name="Anderson M.J."/>
            <person name="Crabtree J."/>
            <person name="Silva J.C."/>
            <person name="Badger J.H."/>
            <person name="Albarraq A."/>
            <person name="Angiuoli S."/>
            <person name="Bussey H."/>
            <person name="Bowyer P."/>
            <person name="Cotty P.J."/>
            <person name="Dyer P.S."/>
            <person name="Egan A."/>
            <person name="Galens K."/>
            <person name="Fraser-Liggett C.M."/>
            <person name="Haas B.J."/>
            <person name="Inman J.M."/>
            <person name="Kent R."/>
            <person name="Lemieux S."/>
            <person name="Malavazi I."/>
            <person name="Orvis J."/>
            <person name="Roemer T."/>
            <person name="Ronning C.M."/>
            <person name="Sundaram J.P."/>
            <person name="Sutton G."/>
            <person name="Turner G."/>
            <person name="Venter J.C."/>
            <person name="White O.R."/>
            <person name="Whitty B.R."/>
            <person name="Youngman P."/>
            <person name="Wolfe K.H."/>
            <person name="Goldman G.H."/>
            <person name="Wortman J.R."/>
            <person name="Jiang B."/>
            <person name="Denning D.W."/>
            <person name="Nierman W.C."/>
        </authorList>
    </citation>
    <scope>NUCLEOTIDE SEQUENCE [LARGE SCALE GENOMIC DNA]</scope>
    <source>
        <strain evidence="3">ATCC 1007 / CBS 513.65 / DSM 816 / NCTC 3887 / NRRL 1</strain>
    </source>
</reference>
<dbReference type="VEuPathDB" id="FungiDB:ACLA_076430"/>
<name>A1C882_ASPCL</name>
<gene>
    <name evidence="2" type="ORF">ACLA_076430</name>
</gene>
<organism evidence="2 3">
    <name type="scientific">Aspergillus clavatus (strain ATCC 1007 / CBS 513.65 / DSM 816 / NCTC 3887 / NRRL 1 / QM 1276 / 107)</name>
    <dbReference type="NCBI Taxonomy" id="344612"/>
    <lineage>
        <taxon>Eukaryota</taxon>
        <taxon>Fungi</taxon>
        <taxon>Dikarya</taxon>
        <taxon>Ascomycota</taxon>
        <taxon>Pezizomycotina</taxon>
        <taxon>Eurotiomycetes</taxon>
        <taxon>Eurotiomycetidae</taxon>
        <taxon>Eurotiales</taxon>
        <taxon>Aspergillaceae</taxon>
        <taxon>Aspergillus</taxon>
        <taxon>Aspergillus subgen. Fumigati</taxon>
    </lineage>
</organism>
<evidence type="ECO:0000313" key="3">
    <source>
        <dbReference type="Proteomes" id="UP000006701"/>
    </source>
</evidence>
<dbReference type="EMBL" id="DS027045">
    <property type="protein sequence ID" value="EAW14603.1"/>
    <property type="molecule type" value="Genomic_DNA"/>
</dbReference>
<proteinExistence type="predicted"/>
<dbReference type="KEGG" id="act:ACLA_076430"/>
<evidence type="ECO:0000313" key="2">
    <source>
        <dbReference type="EMBL" id="EAW14603.1"/>
    </source>
</evidence>
<protein>
    <submittedName>
        <fullName evidence="2">Uncharacterized protein</fullName>
    </submittedName>
</protein>
<keyword evidence="3" id="KW-1185">Reference proteome</keyword>
<accession>A1C882</accession>
<dbReference type="HOGENOM" id="CLU_2346280_0_0_1"/>
<feature type="region of interest" description="Disordered" evidence="1">
    <location>
        <begin position="72"/>
        <end position="97"/>
    </location>
</feature>